<feature type="compositionally biased region" description="Basic and acidic residues" evidence="1">
    <location>
        <begin position="125"/>
        <end position="138"/>
    </location>
</feature>
<name>A0A9Q1EDB6_SYNKA</name>
<accession>A0A9Q1EDB6</accession>
<sequence>METAYTEPGRGKGQAGLKAVDDVHVPVRRNRGGHGGKKQITLVFPRPGVFCFLFRCLCPKRTSSQVHVALRSRTFHGRHDGLPRQVRQKHVTFEFPTLNLQLASRTYELTKRPALRTQRETAQQRGRDHLETRGQGEP</sequence>
<comment type="caution">
    <text evidence="2">The sequence shown here is derived from an EMBL/GenBank/DDBJ whole genome shotgun (WGS) entry which is preliminary data.</text>
</comment>
<keyword evidence="3" id="KW-1185">Reference proteome</keyword>
<gene>
    <name evidence="2" type="ORF">SKAU_G00379320</name>
</gene>
<evidence type="ECO:0000313" key="2">
    <source>
        <dbReference type="EMBL" id="KAJ8336712.1"/>
    </source>
</evidence>
<dbReference type="Proteomes" id="UP001152622">
    <property type="component" value="Chromosome 19"/>
</dbReference>
<feature type="region of interest" description="Disordered" evidence="1">
    <location>
        <begin position="114"/>
        <end position="138"/>
    </location>
</feature>
<protein>
    <submittedName>
        <fullName evidence="2">Uncharacterized protein</fullName>
    </submittedName>
</protein>
<organism evidence="2 3">
    <name type="scientific">Synaphobranchus kaupii</name>
    <name type="common">Kaup's arrowtooth eel</name>
    <dbReference type="NCBI Taxonomy" id="118154"/>
    <lineage>
        <taxon>Eukaryota</taxon>
        <taxon>Metazoa</taxon>
        <taxon>Chordata</taxon>
        <taxon>Craniata</taxon>
        <taxon>Vertebrata</taxon>
        <taxon>Euteleostomi</taxon>
        <taxon>Actinopterygii</taxon>
        <taxon>Neopterygii</taxon>
        <taxon>Teleostei</taxon>
        <taxon>Anguilliformes</taxon>
        <taxon>Synaphobranchidae</taxon>
        <taxon>Synaphobranchus</taxon>
    </lineage>
</organism>
<dbReference type="AlphaFoldDB" id="A0A9Q1EDB6"/>
<evidence type="ECO:0000313" key="3">
    <source>
        <dbReference type="Proteomes" id="UP001152622"/>
    </source>
</evidence>
<reference evidence="2" key="1">
    <citation type="journal article" date="2023" name="Science">
        <title>Genome structures resolve the early diversification of teleost fishes.</title>
        <authorList>
            <person name="Parey E."/>
            <person name="Louis A."/>
            <person name="Montfort J."/>
            <person name="Bouchez O."/>
            <person name="Roques C."/>
            <person name="Iampietro C."/>
            <person name="Lluch J."/>
            <person name="Castinel A."/>
            <person name="Donnadieu C."/>
            <person name="Desvignes T."/>
            <person name="Floi Bucao C."/>
            <person name="Jouanno E."/>
            <person name="Wen M."/>
            <person name="Mejri S."/>
            <person name="Dirks R."/>
            <person name="Jansen H."/>
            <person name="Henkel C."/>
            <person name="Chen W.J."/>
            <person name="Zahm M."/>
            <person name="Cabau C."/>
            <person name="Klopp C."/>
            <person name="Thompson A.W."/>
            <person name="Robinson-Rechavi M."/>
            <person name="Braasch I."/>
            <person name="Lecointre G."/>
            <person name="Bobe J."/>
            <person name="Postlethwait J.H."/>
            <person name="Berthelot C."/>
            <person name="Roest Crollius H."/>
            <person name="Guiguen Y."/>
        </authorList>
    </citation>
    <scope>NUCLEOTIDE SEQUENCE</scope>
    <source>
        <strain evidence="2">WJC10195</strain>
    </source>
</reference>
<dbReference type="EMBL" id="JAINUF010000019">
    <property type="protein sequence ID" value="KAJ8336712.1"/>
    <property type="molecule type" value="Genomic_DNA"/>
</dbReference>
<proteinExistence type="predicted"/>
<evidence type="ECO:0000256" key="1">
    <source>
        <dbReference type="SAM" id="MobiDB-lite"/>
    </source>
</evidence>